<proteinExistence type="predicted"/>
<keyword evidence="2" id="KW-1185">Reference proteome</keyword>
<organism evidence="1 2">
    <name type="scientific">Kribbella orskensis</name>
    <dbReference type="NCBI Taxonomy" id="2512216"/>
    <lineage>
        <taxon>Bacteria</taxon>
        <taxon>Bacillati</taxon>
        <taxon>Actinomycetota</taxon>
        <taxon>Actinomycetes</taxon>
        <taxon>Propionibacteriales</taxon>
        <taxon>Kribbellaceae</taxon>
        <taxon>Kribbella</taxon>
    </lineage>
</organism>
<dbReference type="EMBL" id="SLWM01000015">
    <property type="protein sequence ID" value="TCO17039.1"/>
    <property type="molecule type" value="Genomic_DNA"/>
</dbReference>
<sequence>MTVTSTGRIISTRHTDDMPDGAIYKACGNRRAAVCPSCAEVYRGDTYQLILAGLTGGKGIPATVQQHPCAFVTFTAPSFGPVHSARKARGYDGQLRNQICRPRRKPEYCPHGIDLRCHQTHHDGEKVLGTPLCLDCYDHDHQVVWNALSGELWRRTMDRAKDTLRRWGKRHGVQIKLSYGKVAEMQARGVAHFHALVRLDGIDAFQPDQLAVPHLSADHALPHHAIRTAVEATRSRSLPHPDNPDGWLIEWGSQLDVRPVRQAVDGVITETAVAGYLAKYATKAAEATGHSSARLTNATVRRYATRQTHAGRLVDACWRLGRPGSDLDLEEAAKNSGRLSYRRLQRWAHMLGFGGHFSTKSRQYFTTLKALREARAEWRRERHRTADHTDDVETTLIVGDFTYAATGWRTIGDALLANTAAAKAREAPAYGEGRTRTTRKRRDRCMTVLQRGGEVPVRRRRRGQ</sequence>
<dbReference type="Proteomes" id="UP000295818">
    <property type="component" value="Unassembled WGS sequence"/>
</dbReference>
<reference evidence="1 2" key="1">
    <citation type="journal article" date="2015" name="Stand. Genomic Sci.">
        <title>Genomic Encyclopedia of Bacterial and Archaeal Type Strains, Phase III: the genomes of soil and plant-associated and newly described type strains.</title>
        <authorList>
            <person name="Whitman W.B."/>
            <person name="Woyke T."/>
            <person name="Klenk H.P."/>
            <person name="Zhou Y."/>
            <person name="Lilburn T.G."/>
            <person name="Beck B.J."/>
            <person name="De Vos P."/>
            <person name="Vandamme P."/>
            <person name="Eisen J.A."/>
            <person name="Garrity G."/>
            <person name="Hugenholtz P."/>
            <person name="Kyrpides N.C."/>
        </authorList>
    </citation>
    <scope>NUCLEOTIDE SEQUENCE [LARGE SCALE GENOMIC DNA]</scope>
    <source>
        <strain evidence="1 2">VKM Ac-2538</strain>
    </source>
</reference>
<dbReference type="RefSeq" id="WP_241999030.1">
    <property type="nucleotide sequence ID" value="NZ_SLWM01000015.1"/>
</dbReference>
<evidence type="ECO:0008006" key="3">
    <source>
        <dbReference type="Google" id="ProtNLM"/>
    </source>
</evidence>
<gene>
    <name evidence="1" type="ORF">EV644_11559</name>
</gene>
<evidence type="ECO:0000313" key="1">
    <source>
        <dbReference type="EMBL" id="TCO17039.1"/>
    </source>
</evidence>
<protein>
    <recommendedName>
        <fullName evidence="3">Replication initiation protein</fullName>
    </recommendedName>
</protein>
<dbReference type="InterPro" id="IPR046828">
    <property type="entry name" value="RepSA"/>
</dbReference>
<accession>A0ABY2BDA0</accession>
<name>A0ABY2BDA0_9ACTN</name>
<comment type="caution">
    <text evidence="1">The sequence shown here is derived from an EMBL/GenBank/DDBJ whole genome shotgun (WGS) entry which is preliminary data.</text>
</comment>
<evidence type="ECO:0000313" key="2">
    <source>
        <dbReference type="Proteomes" id="UP000295818"/>
    </source>
</evidence>
<dbReference type="Pfam" id="PF20199">
    <property type="entry name" value="RepSA"/>
    <property type="match status" value="1"/>
</dbReference>